<feature type="transmembrane region" description="Helical" evidence="1">
    <location>
        <begin position="116"/>
        <end position="138"/>
    </location>
</feature>
<keyword evidence="1" id="KW-0812">Transmembrane</keyword>
<protein>
    <submittedName>
        <fullName evidence="3">Phosphoesterase, PA-phosphatase related</fullName>
    </submittedName>
</protein>
<reference evidence="3" key="2">
    <citation type="journal article" date="2012" name="PLoS ONE">
        <title>A Deeply Branching Thermophilic Bacterium with an Ancient Acetyl-CoA Pathway Dominates a Subsurface Ecosystem.</title>
        <authorList>
            <person name="Takami H."/>
            <person name="Noguchi H."/>
            <person name="Takaki Y."/>
            <person name="Uchiyama I."/>
            <person name="Toyoda A."/>
            <person name="Nishi S."/>
            <person name="Chee G.-J."/>
            <person name="Arai W."/>
            <person name="Nunoura T."/>
            <person name="Itoh T."/>
            <person name="Hattori M."/>
            <person name="Takai K."/>
        </authorList>
    </citation>
    <scope>NUCLEOTIDE SEQUENCE</scope>
</reference>
<keyword evidence="1" id="KW-0472">Membrane</keyword>
<dbReference type="SMART" id="SM00014">
    <property type="entry name" value="acidPPc"/>
    <property type="match status" value="1"/>
</dbReference>
<gene>
    <name evidence="3" type="ORF">HGMM_F40G09C31</name>
</gene>
<dbReference type="EMBL" id="AP011752">
    <property type="protein sequence ID" value="BAL56584.1"/>
    <property type="molecule type" value="Genomic_DNA"/>
</dbReference>
<dbReference type="PANTHER" id="PTHR14969:SF13">
    <property type="entry name" value="AT30094P"/>
    <property type="match status" value="1"/>
</dbReference>
<dbReference type="Pfam" id="PF01569">
    <property type="entry name" value="PAP2"/>
    <property type="match status" value="1"/>
</dbReference>
<dbReference type="InterPro" id="IPR036938">
    <property type="entry name" value="PAP2/HPO_sf"/>
</dbReference>
<sequence>MNSLLNLVISIQGWGSSWTGIMRFFSFLGTEEFFLLVLPALYWNLDASLGLRVGVILLSSGALNSLLKMFFHMPRPYWVSEKVIPMAGETSFGIPSGHAQVSVGVWGMVAAWVRRWWATVAAVLLVFCIGLSRIYLGVHFPQDVVAGWLLGVLLLAGFLMLERPFLAAFRRLSTGWQLFSIWLFSVALIALGAFARAQAFELPPEWIRLATRRGLEPPQPWALHGVINPAAALFGLVSGAIWIRNRGGLTPSGIWWQRVLHYGIGIFGIMLLWMGLGALFPRGETLFAFSLRYLRYALIGFWVSGLAPYLFQGHFRSPAKPS</sequence>
<dbReference type="SUPFAM" id="SSF48317">
    <property type="entry name" value="Acid phosphatase/Vanadium-dependent haloperoxidase"/>
    <property type="match status" value="1"/>
</dbReference>
<proteinExistence type="predicted"/>
<accession>H5SK98</accession>
<dbReference type="AlphaFoldDB" id="H5SK98"/>
<feature type="domain" description="Phosphatidic acid phosphatase type 2/haloperoxidase" evidence="2">
    <location>
        <begin position="48"/>
        <end position="159"/>
    </location>
</feature>
<evidence type="ECO:0000256" key="1">
    <source>
        <dbReference type="SAM" id="Phobius"/>
    </source>
</evidence>
<feature type="transmembrane region" description="Helical" evidence="1">
    <location>
        <begin position="21"/>
        <end position="43"/>
    </location>
</feature>
<feature type="transmembrane region" description="Helical" evidence="1">
    <location>
        <begin position="144"/>
        <end position="161"/>
    </location>
</feature>
<feature type="transmembrane region" description="Helical" evidence="1">
    <location>
        <begin position="293"/>
        <end position="311"/>
    </location>
</feature>
<evidence type="ECO:0000313" key="3">
    <source>
        <dbReference type="EMBL" id="BAL56584.1"/>
    </source>
</evidence>
<dbReference type="Gene3D" id="1.20.144.10">
    <property type="entry name" value="Phosphatidic acid phosphatase type 2/haloperoxidase"/>
    <property type="match status" value="1"/>
</dbReference>
<evidence type="ECO:0000259" key="2">
    <source>
        <dbReference type="SMART" id="SM00014"/>
    </source>
</evidence>
<feature type="transmembrane region" description="Helical" evidence="1">
    <location>
        <begin position="259"/>
        <end position="281"/>
    </location>
</feature>
<feature type="transmembrane region" description="Helical" evidence="1">
    <location>
        <begin position="221"/>
        <end position="243"/>
    </location>
</feature>
<organism evidence="3">
    <name type="scientific">uncultured Chloroflexota bacterium</name>
    <dbReference type="NCBI Taxonomy" id="166587"/>
    <lineage>
        <taxon>Bacteria</taxon>
        <taxon>Bacillati</taxon>
        <taxon>Chloroflexota</taxon>
        <taxon>environmental samples</taxon>
    </lineage>
</organism>
<reference evidence="3" key="1">
    <citation type="journal article" date="2005" name="Environ. Microbiol.">
        <title>Genetic and functional properties of uncultivated thermophilic crenarchaeotes from a subsurface gold mine as revealed by analysis of genome fragments.</title>
        <authorList>
            <person name="Nunoura T."/>
            <person name="Hirayama H."/>
            <person name="Takami H."/>
            <person name="Oida H."/>
            <person name="Nishi S."/>
            <person name="Shimamura S."/>
            <person name="Suzuki Y."/>
            <person name="Inagaki F."/>
            <person name="Takai K."/>
            <person name="Nealson K.H."/>
            <person name="Horikoshi K."/>
        </authorList>
    </citation>
    <scope>NUCLEOTIDE SEQUENCE</scope>
</reference>
<feature type="transmembrane region" description="Helical" evidence="1">
    <location>
        <begin position="49"/>
        <end position="67"/>
    </location>
</feature>
<name>H5SK98_9CHLR</name>
<keyword evidence="1" id="KW-1133">Transmembrane helix</keyword>
<dbReference type="InterPro" id="IPR000326">
    <property type="entry name" value="PAP2/HPO"/>
</dbReference>
<feature type="transmembrane region" description="Helical" evidence="1">
    <location>
        <begin position="173"/>
        <end position="195"/>
    </location>
</feature>
<dbReference type="PANTHER" id="PTHR14969">
    <property type="entry name" value="SPHINGOSINE-1-PHOSPHATE PHOSPHOHYDROLASE"/>
    <property type="match status" value="1"/>
</dbReference>